<keyword evidence="2" id="KW-1185">Reference proteome</keyword>
<comment type="caution">
    <text evidence="1">The sequence shown here is derived from an EMBL/GenBank/DDBJ whole genome shotgun (WGS) entry which is preliminary data.</text>
</comment>
<sequence length="70" mass="8101">MELDFLGEVQSRSTTLQICSFGWAFLSLRMWSEGYANLYPSCTLIHFNKPILRFEIVTTKSKKLLAIIQN</sequence>
<dbReference type="Proteomes" id="UP001497480">
    <property type="component" value="Unassembled WGS sequence"/>
</dbReference>
<proteinExistence type="predicted"/>
<accession>A0AAV1Y2L5</accession>
<evidence type="ECO:0000313" key="1">
    <source>
        <dbReference type="EMBL" id="CAL0327586.1"/>
    </source>
</evidence>
<name>A0AAV1Y2L5_LUPLU</name>
<organism evidence="1 2">
    <name type="scientific">Lupinus luteus</name>
    <name type="common">European yellow lupine</name>
    <dbReference type="NCBI Taxonomy" id="3873"/>
    <lineage>
        <taxon>Eukaryota</taxon>
        <taxon>Viridiplantae</taxon>
        <taxon>Streptophyta</taxon>
        <taxon>Embryophyta</taxon>
        <taxon>Tracheophyta</taxon>
        <taxon>Spermatophyta</taxon>
        <taxon>Magnoliopsida</taxon>
        <taxon>eudicotyledons</taxon>
        <taxon>Gunneridae</taxon>
        <taxon>Pentapetalae</taxon>
        <taxon>rosids</taxon>
        <taxon>fabids</taxon>
        <taxon>Fabales</taxon>
        <taxon>Fabaceae</taxon>
        <taxon>Papilionoideae</taxon>
        <taxon>50 kb inversion clade</taxon>
        <taxon>genistoids sensu lato</taxon>
        <taxon>core genistoids</taxon>
        <taxon>Genisteae</taxon>
        <taxon>Lupinus</taxon>
    </lineage>
</organism>
<gene>
    <name evidence="1" type="ORF">LLUT_LOCUS28646</name>
</gene>
<protein>
    <submittedName>
        <fullName evidence="1">Uncharacterized protein</fullName>
    </submittedName>
</protein>
<dbReference type="AlphaFoldDB" id="A0AAV1Y2L5"/>
<dbReference type="EMBL" id="CAXHTB010000020">
    <property type="protein sequence ID" value="CAL0327586.1"/>
    <property type="molecule type" value="Genomic_DNA"/>
</dbReference>
<evidence type="ECO:0000313" key="2">
    <source>
        <dbReference type="Proteomes" id="UP001497480"/>
    </source>
</evidence>
<reference evidence="1 2" key="1">
    <citation type="submission" date="2024-03" db="EMBL/GenBank/DDBJ databases">
        <authorList>
            <person name="Martinez-Hernandez J."/>
        </authorList>
    </citation>
    <scope>NUCLEOTIDE SEQUENCE [LARGE SCALE GENOMIC DNA]</scope>
</reference>